<evidence type="ECO:0000313" key="3">
    <source>
        <dbReference type="Proteomes" id="UP001470230"/>
    </source>
</evidence>
<dbReference type="SMART" id="SM00671">
    <property type="entry name" value="SEL1"/>
    <property type="match status" value="5"/>
</dbReference>
<dbReference type="Proteomes" id="UP001470230">
    <property type="component" value="Unassembled WGS sequence"/>
</dbReference>
<evidence type="ECO:0000256" key="1">
    <source>
        <dbReference type="ARBA" id="ARBA00038101"/>
    </source>
</evidence>
<proteinExistence type="inferred from homology"/>
<keyword evidence="3" id="KW-1185">Reference proteome</keyword>
<sequence>MASYKNDSNAQFTLGLIYLNDKYVPQDINKSIHYLILASNRNHSKAQSILGYIYYKGLIITRDINKSIYYLSLSSKNLNPEAQFYLGQIYYDGKYIQRDIDKAIHYFKESSCFDNNKAKNNLGIIYKNGDGVEKNIFNAIQYFEEAINKKQDLYAMYNLLRIYYFGIDIDKNSEKSLELIKKLLYKHFDPSLLFLYYINLGNDEVSYYCSSQLRKEFDLELTLMFGLKQISYKIQTLKFHSSSYFSSFLKEYDLLYSDKYDYFHDFNAYMETGSFQDNKSNAKKINDINELFYEGFYHC</sequence>
<accession>A0ABR2HI76</accession>
<dbReference type="PANTHER" id="PTHR11102">
    <property type="entry name" value="SEL-1-LIKE PROTEIN"/>
    <property type="match status" value="1"/>
</dbReference>
<evidence type="ECO:0000313" key="2">
    <source>
        <dbReference type="EMBL" id="KAK8847201.1"/>
    </source>
</evidence>
<dbReference type="InterPro" id="IPR050767">
    <property type="entry name" value="Sel1_AlgK"/>
</dbReference>
<comment type="similarity">
    <text evidence="1">Belongs to the sel-1 family.</text>
</comment>
<dbReference type="EMBL" id="JAPFFF010000028">
    <property type="protein sequence ID" value="KAK8847201.1"/>
    <property type="molecule type" value="Genomic_DNA"/>
</dbReference>
<dbReference type="Pfam" id="PF08238">
    <property type="entry name" value="Sel1"/>
    <property type="match status" value="5"/>
</dbReference>
<reference evidence="2 3" key="1">
    <citation type="submission" date="2024-04" db="EMBL/GenBank/DDBJ databases">
        <title>Tritrichomonas musculus Genome.</title>
        <authorList>
            <person name="Alves-Ferreira E."/>
            <person name="Grigg M."/>
            <person name="Lorenzi H."/>
            <person name="Galac M."/>
        </authorList>
    </citation>
    <scope>NUCLEOTIDE SEQUENCE [LARGE SCALE GENOMIC DNA]</scope>
    <source>
        <strain evidence="2 3">EAF2021</strain>
    </source>
</reference>
<evidence type="ECO:0008006" key="4">
    <source>
        <dbReference type="Google" id="ProtNLM"/>
    </source>
</evidence>
<name>A0ABR2HI76_9EUKA</name>
<organism evidence="2 3">
    <name type="scientific">Tritrichomonas musculus</name>
    <dbReference type="NCBI Taxonomy" id="1915356"/>
    <lineage>
        <taxon>Eukaryota</taxon>
        <taxon>Metamonada</taxon>
        <taxon>Parabasalia</taxon>
        <taxon>Tritrichomonadida</taxon>
        <taxon>Tritrichomonadidae</taxon>
        <taxon>Tritrichomonas</taxon>
    </lineage>
</organism>
<dbReference type="SUPFAM" id="SSF81901">
    <property type="entry name" value="HCP-like"/>
    <property type="match status" value="1"/>
</dbReference>
<protein>
    <recommendedName>
        <fullName evidence="4">HCP-like protein</fullName>
    </recommendedName>
</protein>
<dbReference type="Gene3D" id="1.25.40.10">
    <property type="entry name" value="Tetratricopeptide repeat domain"/>
    <property type="match status" value="1"/>
</dbReference>
<comment type="caution">
    <text evidence="2">The sequence shown here is derived from an EMBL/GenBank/DDBJ whole genome shotgun (WGS) entry which is preliminary data.</text>
</comment>
<dbReference type="PANTHER" id="PTHR11102:SF147">
    <property type="entry name" value="SEL1L ADAPTOR SUBUNIT OF ERAD E3 UBIQUITIN LIGASE"/>
    <property type="match status" value="1"/>
</dbReference>
<gene>
    <name evidence="2" type="ORF">M9Y10_019785</name>
</gene>
<dbReference type="InterPro" id="IPR011990">
    <property type="entry name" value="TPR-like_helical_dom_sf"/>
</dbReference>
<dbReference type="InterPro" id="IPR006597">
    <property type="entry name" value="Sel1-like"/>
</dbReference>